<dbReference type="Proteomes" id="UP000058446">
    <property type="component" value="Chromosome"/>
</dbReference>
<comment type="subcellular location">
    <subcellularLocation>
        <location evidence="1">Cell membrane</location>
        <topology evidence="1">Multi-pass membrane protein</topology>
    </subcellularLocation>
</comment>
<evidence type="ECO:0000256" key="4">
    <source>
        <dbReference type="ARBA" id="ARBA00022989"/>
    </source>
</evidence>
<proteinExistence type="predicted"/>
<keyword evidence="5 6" id="KW-0472">Membrane</keyword>
<evidence type="ECO:0000259" key="7">
    <source>
        <dbReference type="Pfam" id="PF13396"/>
    </source>
</evidence>
<sequence length="85" mass="8651">MIGADALVAASADTSGFTTLIGGFGLVAIALLVIAQIVLFVAALFSVVRSENYGSGGKALWALACFAFPLLGPILWFAVGKNSSM</sequence>
<evidence type="ECO:0000313" key="9">
    <source>
        <dbReference type="Proteomes" id="UP000058446"/>
    </source>
</evidence>
<evidence type="ECO:0000256" key="6">
    <source>
        <dbReference type="SAM" id="Phobius"/>
    </source>
</evidence>
<feature type="domain" description="Cardiolipin synthase N-terminal" evidence="7">
    <location>
        <begin position="38"/>
        <end position="80"/>
    </location>
</feature>
<keyword evidence="3 6" id="KW-0812">Transmembrane</keyword>
<evidence type="ECO:0000256" key="1">
    <source>
        <dbReference type="ARBA" id="ARBA00004651"/>
    </source>
</evidence>
<feature type="transmembrane region" description="Helical" evidence="6">
    <location>
        <begin position="59"/>
        <end position="79"/>
    </location>
</feature>
<evidence type="ECO:0000256" key="3">
    <source>
        <dbReference type="ARBA" id="ARBA00022692"/>
    </source>
</evidence>
<dbReference type="AlphaFoldDB" id="A0A0K2GXW3"/>
<evidence type="ECO:0000256" key="5">
    <source>
        <dbReference type="ARBA" id="ARBA00023136"/>
    </source>
</evidence>
<dbReference type="RefSeq" id="WP_053411303.1">
    <property type="nucleotide sequence ID" value="NZ_CP006841.1"/>
</dbReference>
<name>A0A0K2GXW3_9CORY</name>
<dbReference type="GO" id="GO:0005886">
    <property type="term" value="C:plasma membrane"/>
    <property type="evidence" value="ECO:0007669"/>
    <property type="project" value="UniProtKB-SubCell"/>
</dbReference>
<dbReference type="EMBL" id="CP006841">
    <property type="protein sequence ID" value="ALA66518.1"/>
    <property type="molecule type" value="Genomic_DNA"/>
</dbReference>
<evidence type="ECO:0000313" key="8">
    <source>
        <dbReference type="EMBL" id="ALA66518.1"/>
    </source>
</evidence>
<keyword evidence="2" id="KW-1003">Cell membrane</keyword>
<keyword evidence="9" id="KW-1185">Reference proteome</keyword>
<dbReference type="InterPro" id="IPR027379">
    <property type="entry name" value="CLS_N"/>
</dbReference>
<keyword evidence="4 6" id="KW-1133">Transmembrane helix</keyword>
<accession>A0A0K2GXW3</accession>
<feature type="transmembrane region" description="Helical" evidence="6">
    <location>
        <begin position="20"/>
        <end position="47"/>
    </location>
</feature>
<protein>
    <recommendedName>
        <fullName evidence="7">Cardiolipin synthase N-terminal domain-containing protein</fullName>
    </recommendedName>
</protein>
<dbReference type="OrthoDB" id="3298527at2"/>
<reference evidence="8 9" key="1">
    <citation type="submission" date="2013-10" db="EMBL/GenBank/DDBJ databases">
        <title>Complete genome sequence of Corynebacterium lactis DSM 45799(T), isolated from raw cow milk.</title>
        <authorList>
            <person name="Ruckert C."/>
            <person name="Albersmeier A."/>
            <person name="Lipski A."/>
            <person name="Kalinowski J."/>
        </authorList>
    </citation>
    <scope>NUCLEOTIDE SEQUENCE [LARGE SCALE GENOMIC DNA]</scope>
    <source>
        <strain evidence="8 9">RW2-5</strain>
    </source>
</reference>
<organism evidence="8 9">
    <name type="scientific">Corynebacterium lactis RW2-5</name>
    <dbReference type="NCBI Taxonomy" id="1408189"/>
    <lineage>
        <taxon>Bacteria</taxon>
        <taxon>Bacillati</taxon>
        <taxon>Actinomycetota</taxon>
        <taxon>Actinomycetes</taxon>
        <taxon>Mycobacteriales</taxon>
        <taxon>Corynebacteriaceae</taxon>
        <taxon>Corynebacterium</taxon>
    </lineage>
</organism>
<dbReference type="PATRIC" id="fig|1408189.4.peg.169"/>
<dbReference type="Pfam" id="PF13396">
    <property type="entry name" value="PLDc_N"/>
    <property type="match status" value="1"/>
</dbReference>
<dbReference type="KEGG" id="clw:CLAC_00850"/>
<gene>
    <name evidence="8" type="ORF">CLAC_00850</name>
</gene>
<evidence type="ECO:0000256" key="2">
    <source>
        <dbReference type="ARBA" id="ARBA00022475"/>
    </source>
</evidence>